<reference evidence="1" key="1">
    <citation type="submission" date="2020-08" db="EMBL/GenBank/DDBJ databases">
        <title>Multicomponent nature underlies the extraordinary mechanical properties of spider dragline silk.</title>
        <authorList>
            <person name="Kono N."/>
            <person name="Nakamura H."/>
            <person name="Mori M."/>
            <person name="Yoshida Y."/>
            <person name="Ohtoshi R."/>
            <person name="Malay A.D."/>
            <person name="Moran D.A.P."/>
            <person name="Tomita M."/>
            <person name="Numata K."/>
            <person name="Arakawa K."/>
        </authorList>
    </citation>
    <scope>NUCLEOTIDE SEQUENCE</scope>
</reference>
<evidence type="ECO:0000313" key="1">
    <source>
        <dbReference type="EMBL" id="GFX90624.1"/>
    </source>
</evidence>
<dbReference type="EMBL" id="BMAU01021103">
    <property type="protein sequence ID" value="GFX90624.1"/>
    <property type="molecule type" value="Genomic_DNA"/>
</dbReference>
<protein>
    <recommendedName>
        <fullName evidence="3">Mariner Mos1 transposase</fullName>
    </recommendedName>
</protein>
<gene>
    <name evidence="1" type="ORF">TNCV_3194421</name>
</gene>
<organism evidence="1 2">
    <name type="scientific">Trichonephila clavipes</name>
    <name type="common">Golden silk orbweaver</name>
    <name type="synonym">Nephila clavipes</name>
    <dbReference type="NCBI Taxonomy" id="2585209"/>
    <lineage>
        <taxon>Eukaryota</taxon>
        <taxon>Metazoa</taxon>
        <taxon>Ecdysozoa</taxon>
        <taxon>Arthropoda</taxon>
        <taxon>Chelicerata</taxon>
        <taxon>Arachnida</taxon>
        <taxon>Araneae</taxon>
        <taxon>Araneomorphae</taxon>
        <taxon>Entelegynae</taxon>
        <taxon>Araneoidea</taxon>
        <taxon>Nephilidae</taxon>
        <taxon>Trichonephila</taxon>
    </lineage>
</organism>
<accession>A0A8X6REB3</accession>
<comment type="caution">
    <text evidence="1">The sequence shown here is derived from an EMBL/GenBank/DDBJ whole genome shotgun (WGS) entry which is preliminary data.</text>
</comment>
<dbReference type="Gene3D" id="3.30.420.10">
    <property type="entry name" value="Ribonuclease H-like superfamily/Ribonuclease H"/>
    <property type="match status" value="1"/>
</dbReference>
<dbReference type="InterPro" id="IPR036397">
    <property type="entry name" value="RNaseH_sf"/>
</dbReference>
<evidence type="ECO:0008006" key="3">
    <source>
        <dbReference type="Google" id="ProtNLM"/>
    </source>
</evidence>
<keyword evidence="2" id="KW-1185">Reference proteome</keyword>
<sequence>MFSSSSATEEPPCSLLRLVPQVRAGTLLVPEGLARHQLKLPDVSSTTLKRNGKAWDGVLQHHLVGKKVREEKSCIKTMLITFSDYQNVIHKKFLPEVTTMNASRYIKSLIRFMKRLHMVRSQYAQQGSSFFIHDNAGPHTANIVEQFLAKKGGCKYNIQRTHQISILQTSSYYYDSNSL</sequence>
<proteinExistence type="predicted"/>
<name>A0A8X6REB3_TRICX</name>
<dbReference type="AlphaFoldDB" id="A0A8X6REB3"/>
<evidence type="ECO:0000313" key="2">
    <source>
        <dbReference type="Proteomes" id="UP000887159"/>
    </source>
</evidence>
<dbReference type="Proteomes" id="UP000887159">
    <property type="component" value="Unassembled WGS sequence"/>
</dbReference>
<dbReference type="GO" id="GO:0003676">
    <property type="term" value="F:nucleic acid binding"/>
    <property type="evidence" value="ECO:0007669"/>
    <property type="project" value="InterPro"/>
</dbReference>